<dbReference type="GO" id="GO:0008270">
    <property type="term" value="F:zinc ion binding"/>
    <property type="evidence" value="ECO:0007669"/>
    <property type="project" value="UniProtKB-KW"/>
</dbReference>
<dbReference type="InterPro" id="IPR006574">
    <property type="entry name" value="PRY"/>
</dbReference>
<evidence type="ECO:0000259" key="6">
    <source>
        <dbReference type="PROSITE" id="PS50089"/>
    </source>
</evidence>
<dbReference type="Proteomes" id="UP000314986">
    <property type="component" value="Unassembled WGS sequence"/>
</dbReference>
<dbReference type="Pfam" id="PF13765">
    <property type="entry name" value="PRY"/>
    <property type="match status" value="1"/>
</dbReference>
<dbReference type="PROSITE" id="PS50188">
    <property type="entry name" value="B302_SPRY"/>
    <property type="match status" value="1"/>
</dbReference>
<dbReference type="SMART" id="SM00184">
    <property type="entry name" value="RING"/>
    <property type="match status" value="1"/>
</dbReference>
<reference evidence="9" key="2">
    <citation type="journal article" date="2007" name="PLoS Biol.">
        <title>Survey sequencing and comparative analysis of the elephant shark (Callorhinchus milii) genome.</title>
        <authorList>
            <person name="Venkatesh B."/>
            <person name="Kirkness E.F."/>
            <person name="Loh Y.H."/>
            <person name="Halpern A.L."/>
            <person name="Lee A.P."/>
            <person name="Johnson J."/>
            <person name="Dandona N."/>
            <person name="Viswanathan L.D."/>
            <person name="Tay A."/>
            <person name="Venter J.C."/>
            <person name="Strausberg R.L."/>
            <person name="Brenner S."/>
        </authorList>
    </citation>
    <scope>NUCLEOTIDE SEQUENCE [LARGE SCALE GENOMIC DNA]</scope>
</reference>
<keyword evidence="5" id="KW-0175">Coiled coil</keyword>
<feature type="domain" description="RING-type" evidence="6">
    <location>
        <begin position="13"/>
        <end position="53"/>
    </location>
</feature>
<evidence type="ECO:0000256" key="2">
    <source>
        <dbReference type="ARBA" id="ARBA00022771"/>
    </source>
</evidence>
<sequence length="473" mass="53177">MNSGSGHTEDLTCPVCLDLFNDPVSLVCGHYFCRSCIAGCWERQEAHFCPECRRACPGRELRASRPLANLSERARNLSLDPKLGEREHCCGDHREELKLFGETDKKLICLMFCRDSWEHRGHSFLPIDEAVKMYKVKGSSHRIHSITFSHSNNLILLCFQLNVDKMEALLLGSHQLLLTLGADSNNILEISYPKKLHLEREEEILHQMENNLRQIQDKLDSTQQNLSELQKQMEKEALTFLLCPPSLLHPPPPPPPHCTGTPSLHLVLFLSLSAPAALTLDPDTAHPRLILSEDRTSVRDGDEEQPLPHSPKRFSYYPIVLGSEGFTSGRHYWEVQVGNKSLWTVGLATESVDRKQPITWSPEGGVWAVGLVDEVYEALTSPPTPLPLTVGPGKVGVFLDYEEGQVSFYNVDNMSHLHTFTQTFTEKLYPLFSPKFNVLWANCEPLTICWSPTVLANNPPNKLIIGLMAICGL</sequence>
<evidence type="ECO:0000259" key="7">
    <source>
        <dbReference type="PROSITE" id="PS50188"/>
    </source>
</evidence>
<reference evidence="9" key="1">
    <citation type="journal article" date="2006" name="Science">
        <title>Ancient noncoding elements conserved in the human genome.</title>
        <authorList>
            <person name="Venkatesh B."/>
            <person name="Kirkness E.F."/>
            <person name="Loh Y.H."/>
            <person name="Halpern A.L."/>
            <person name="Lee A.P."/>
            <person name="Johnson J."/>
            <person name="Dandona N."/>
            <person name="Viswanathan L.D."/>
            <person name="Tay A."/>
            <person name="Venter J.C."/>
            <person name="Strausberg R.L."/>
            <person name="Brenner S."/>
        </authorList>
    </citation>
    <scope>NUCLEOTIDE SEQUENCE [LARGE SCALE GENOMIC DNA]</scope>
</reference>
<dbReference type="InterPro" id="IPR001841">
    <property type="entry name" value="Znf_RING"/>
</dbReference>
<accession>A0A4W3GXQ3</accession>
<dbReference type="SUPFAM" id="SSF57850">
    <property type="entry name" value="RING/U-box"/>
    <property type="match status" value="1"/>
</dbReference>
<evidence type="ECO:0000313" key="9">
    <source>
        <dbReference type="Proteomes" id="UP000314986"/>
    </source>
</evidence>
<dbReference type="AlphaFoldDB" id="A0A4W3GXQ3"/>
<evidence type="ECO:0000256" key="3">
    <source>
        <dbReference type="ARBA" id="ARBA00022833"/>
    </source>
</evidence>
<dbReference type="Pfam" id="PF00622">
    <property type="entry name" value="SPRY"/>
    <property type="match status" value="1"/>
</dbReference>
<dbReference type="Gene3D" id="2.60.120.920">
    <property type="match status" value="1"/>
</dbReference>
<dbReference type="SMART" id="SM00449">
    <property type="entry name" value="SPRY"/>
    <property type="match status" value="1"/>
</dbReference>
<dbReference type="InterPro" id="IPR003877">
    <property type="entry name" value="SPRY_dom"/>
</dbReference>
<dbReference type="InterPro" id="IPR003879">
    <property type="entry name" value="Butyrophylin_SPRY"/>
</dbReference>
<dbReference type="InterPro" id="IPR013320">
    <property type="entry name" value="ConA-like_dom_sf"/>
</dbReference>
<dbReference type="GeneTree" id="ENSGT01030000234669"/>
<name>A0A4W3GXQ3_CALMI</name>
<evidence type="ECO:0000256" key="4">
    <source>
        <dbReference type="PROSITE-ProRule" id="PRU00175"/>
    </source>
</evidence>
<dbReference type="Ensembl" id="ENSCMIT00000008624.1">
    <property type="protein sequence ID" value="ENSCMIP00000008386.1"/>
    <property type="gene ID" value="ENSCMIG00000004497.1"/>
</dbReference>
<dbReference type="InterPro" id="IPR043136">
    <property type="entry name" value="B30.2/SPRY_sf"/>
</dbReference>
<dbReference type="InterPro" id="IPR050143">
    <property type="entry name" value="TRIM/RBCC"/>
</dbReference>
<dbReference type="PROSITE" id="PS00518">
    <property type="entry name" value="ZF_RING_1"/>
    <property type="match status" value="1"/>
</dbReference>
<dbReference type="SUPFAM" id="SSF57845">
    <property type="entry name" value="B-box zinc-binding domain"/>
    <property type="match status" value="1"/>
</dbReference>
<dbReference type="PRINTS" id="PR01407">
    <property type="entry name" value="BUTYPHLNCDUF"/>
</dbReference>
<evidence type="ECO:0000256" key="5">
    <source>
        <dbReference type="SAM" id="Coils"/>
    </source>
</evidence>
<dbReference type="Gene3D" id="3.30.160.60">
    <property type="entry name" value="Classic Zinc Finger"/>
    <property type="match status" value="1"/>
</dbReference>
<dbReference type="Pfam" id="PF15227">
    <property type="entry name" value="zf-C3HC4_4"/>
    <property type="match status" value="1"/>
</dbReference>
<reference evidence="9" key="3">
    <citation type="journal article" date="2014" name="Nature">
        <title>Elephant shark genome provides unique insights into gnathostome evolution.</title>
        <authorList>
            <consortium name="International Elephant Shark Genome Sequencing Consortium"/>
            <person name="Venkatesh B."/>
            <person name="Lee A.P."/>
            <person name="Ravi V."/>
            <person name="Maurya A.K."/>
            <person name="Lian M.M."/>
            <person name="Swann J.B."/>
            <person name="Ohta Y."/>
            <person name="Flajnik M.F."/>
            <person name="Sutoh Y."/>
            <person name="Kasahara M."/>
            <person name="Hoon S."/>
            <person name="Gangu V."/>
            <person name="Roy S.W."/>
            <person name="Irimia M."/>
            <person name="Korzh V."/>
            <person name="Kondrychyn I."/>
            <person name="Lim Z.W."/>
            <person name="Tay B.H."/>
            <person name="Tohari S."/>
            <person name="Kong K.W."/>
            <person name="Ho S."/>
            <person name="Lorente-Galdos B."/>
            <person name="Quilez J."/>
            <person name="Marques-Bonet T."/>
            <person name="Raney B.J."/>
            <person name="Ingham P.W."/>
            <person name="Tay A."/>
            <person name="Hillier L.W."/>
            <person name="Minx P."/>
            <person name="Boehm T."/>
            <person name="Wilson R.K."/>
            <person name="Brenner S."/>
            <person name="Warren W.C."/>
        </authorList>
    </citation>
    <scope>NUCLEOTIDE SEQUENCE [LARGE SCALE GENOMIC DNA]</scope>
</reference>
<proteinExistence type="predicted"/>
<dbReference type="InterPro" id="IPR013083">
    <property type="entry name" value="Znf_RING/FYVE/PHD"/>
</dbReference>
<dbReference type="PROSITE" id="PS50089">
    <property type="entry name" value="ZF_RING_2"/>
    <property type="match status" value="1"/>
</dbReference>
<keyword evidence="3" id="KW-0862">Zinc</keyword>
<dbReference type="Gene3D" id="3.30.40.10">
    <property type="entry name" value="Zinc/RING finger domain, C3HC4 (zinc finger)"/>
    <property type="match status" value="1"/>
</dbReference>
<dbReference type="InParanoid" id="A0A4W3GXQ3"/>
<keyword evidence="2 4" id="KW-0863">Zinc-finger</keyword>
<feature type="domain" description="B30.2/SPRY" evidence="7">
    <location>
        <begin position="258"/>
        <end position="455"/>
    </location>
</feature>
<dbReference type="PANTHER" id="PTHR24103">
    <property type="entry name" value="E3 UBIQUITIN-PROTEIN LIGASE TRIM"/>
    <property type="match status" value="1"/>
</dbReference>
<dbReference type="SUPFAM" id="SSF49899">
    <property type="entry name" value="Concanavalin A-like lectins/glucanases"/>
    <property type="match status" value="1"/>
</dbReference>
<dbReference type="InterPro" id="IPR001870">
    <property type="entry name" value="B30.2/SPRY"/>
</dbReference>
<keyword evidence="9" id="KW-1185">Reference proteome</keyword>
<protein>
    <submittedName>
        <fullName evidence="8">Uncharacterized protein</fullName>
    </submittedName>
</protein>
<dbReference type="CDD" id="cd13733">
    <property type="entry name" value="SPRY_PRY_C-I_1"/>
    <property type="match status" value="1"/>
</dbReference>
<organism evidence="8 9">
    <name type="scientific">Callorhinchus milii</name>
    <name type="common">Ghost shark</name>
    <dbReference type="NCBI Taxonomy" id="7868"/>
    <lineage>
        <taxon>Eukaryota</taxon>
        <taxon>Metazoa</taxon>
        <taxon>Chordata</taxon>
        <taxon>Craniata</taxon>
        <taxon>Vertebrata</taxon>
        <taxon>Chondrichthyes</taxon>
        <taxon>Holocephali</taxon>
        <taxon>Chimaeriformes</taxon>
        <taxon>Callorhinchidae</taxon>
        <taxon>Callorhinchus</taxon>
    </lineage>
</organism>
<dbReference type="CDD" id="cd16594">
    <property type="entry name" value="RING-HC_TRIM7-like_C-IV"/>
    <property type="match status" value="1"/>
</dbReference>
<dbReference type="SMART" id="SM00589">
    <property type="entry name" value="PRY"/>
    <property type="match status" value="1"/>
</dbReference>
<evidence type="ECO:0000313" key="8">
    <source>
        <dbReference type="Ensembl" id="ENSCMIP00000008386.1"/>
    </source>
</evidence>
<dbReference type="InterPro" id="IPR017907">
    <property type="entry name" value="Znf_RING_CS"/>
</dbReference>
<keyword evidence="1" id="KW-0479">Metal-binding</keyword>
<evidence type="ECO:0000256" key="1">
    <source>
        <dbReference type="ARBA" id="ARBA00022723"/>
    </source>
</evidence>
<feature type="coiled-coil region" evidence="5">
    <location>
        <begin position="198"/>
        <end position="239"/>
    </location>
</feature>
<reference evidence="8" key="4">
    <citation type="submission" date="2025-08" db="UniProtKB">
        <authorList>
            <consortium name="Ensembl"/>
        </authorList>
    </citation>
    <scope>IDENTIFICATION</scope>
</reference>
<reference evidence="8" key="5">
    <citation type="submission" date="2025-09" db="UniProtKB">
        <authorList>
            <consortium name="Ensembl"/>
        </authorList>
    </citation>
    <scope>IDENTIFICATION</scope>
</reference>